<evidence type="ECO:0000256" key="8">
    <source>
        <dbReference type="SAM" id="MobiDB-lite"/>
    </source>
</evidence>
<proteinExistence type="predicted"/>
<keyword evidence="10" id="KW-1185">Reference proteome</keyword>
<sequence length="1052" mass="119226">MDYTNLNRAQLSFDYLHTNSTTHEFLFGALAELLDNARDASATKMNIFTIKDDSLRGGYILCFLDDGEGMDPIETASIVTFGKSNKKSDDLHQIGMYGNGLKSGSMRIGNDLMLFTKRGDTRSCLFLSRTFHEEENIDEVIVPIPSFEATSQKPKLMDQRHKEKHETEMEIILKYSPFKTTGDFFAQFDRIEGQSGTLVMVYNLKLLDSGDTELDFVTDPNDIILSNPSSHDFDSDEGLMPERKSFRAYAAILYMDPRMRIYLQNKKVRTKRLACTLYKSKLYKYSSNRFKTRAENEAKRAIDEALAAENKAREAESKAKNLENKVGSSTNKEQRAALRKAQNFAAECRGNAQIKRQMAERKTKSLKEPKTLNLIFGLNLDNRSHDGVFVYNCSRLIKMYEKVGPQNEGGVFCNGVVGIVDVPYLVLEPTHNKQDFADAKEYRHLMRAMGEHMIQYWKDVGIAQQGITKFWEGFGYISSEWKAPPSDDIKYVKKRAMQLSVTLQCDMCLKWRMIPFNSNNIGKEFPDHWVCTMNPDQQHNKCSSAEQKLNIPEGVLKKEFKSQEQKKKDLEEEILRKTEMLEKLQKMKTVQSSKEVEVVLKKEDRVNSEGRASLSRKAKARSPSPPPKSPSPEPPSRSRSSGSQMSAPAKKAKRSPSPPPKKVSKPPAPVKPSPKLKRRSPSPPPRRAAVKAATKVETKAQPKPEPKKRAHKAQVSSEEEEEEENEVEEEEEEEEEEVVEVPKKTKVQNDSPQVKKTKTNAIEYPEIPVKKQRISHFNTENKTVKPVETNSTNEVNTETSGRATRSRGKAPVEENEAQTTEVIETKVFNGDNLNSDVVGTRVEAHINNKWYPGSVVEINASEGRWKVKFDHHPKDKYDKWYDQSGPDIKLLDKKKDLGIIPSSPSSQDGAEAPTSSTTTPTVSSQAAEDIANGYRTCLRYFLPPQWIMDKDAITAMSLQELSDFPLDDFFDHYERGLRRLVNNFQTEASLRKQEAEETKAKLVAVRKLITKLLKSTNEEDGNQEFDLDPEECGDQVDELLAACVRQATSQSS</sequence>
<keyword evidence="5 7" id="KW-0175">Coiled coil</keyword>
<dbReference type="PANTHER" id="PTHR23337:SF3">
    <property type="entry name" value="MORC FAMILY CW-TYPE ZINC FINGER 2"/>
    <property type="match status" value="1"/>
</dbReference>
<dbReference type="PROSITE" id="PS51050">
    <property type="entry name" value="ZF_CW"/>
    <property type="match status" value="1"/>
</dbReference>
<dbReference type="Proteomes" id="UP001165740">
    <property type="component" value="Chromosome 12"/>
</dbReference>
<dbReference type="Gene3D" id="2.30.30.140">
    <property type="match status" value="1"/>
</dbReference>
<keyword evidence="3" id="KW-0863">Zinc-finger</keyword>
<dbReference type="CDD" id="cd16931">
    <property type="entry name" value="HATPase_MORC-like"/>
    <property type="match status" value="1"/>
</dbReference>
<feature type="domain" description="CW-type" evidence="9">
    <location>
        <begin position="496"/>
        <end position="550"/>
    </location>
</feature>
<dbReference type="OrthoDB" id="10251809at2759"/>
<feature type="region of interest" description="Disordered" evidence="8">
    <location>
        <begin position="602"/>
        <end position="760"/>
    </location>
</feature>
<feature type="region of interest" description="Disordered" evidence="8">
    <location>
        <begin position="899"/>
        <end position="925"/>
    </location>
</feature>
<evidence type="ECO:0000313" key="10">
    <source>
        <dbReference type="Proteomes" id="UP001165740"/>
    </source>
</evidence>
<dbReference type="OMA" id="ILWNCLR"/>
<feature type="compositionally biased region" description="Basic and acidic residues" evidence="8">
    <location>
        <begin position="694"/>
        <end position="707"/>
    </location>
</feature>
<dbReference type="Pfam" id="PF17942">
    <property type="entry name" value="Morc6_S5"/>
    <property type="match status" value="1"/>
</dbReference>
<accession>A0A9W2YHE1</accession>
<feature type="compositionally biased region" description="Pro residues" evidence="8">
    <location>
        <begin position="656"/>
        <end position="672"/>
    </location>
</feature>
<evidence type="ECO:0000256" key="7">
    <source>
        <dbReference type="SAM" id="Coils"/>
    </source>
</evidence>
<keyword evidence="4" id="KW-0862">Zinc</keyword>
<dbReference type="SUPFAM" id="SSF55874">
    <property type="entry name" value="ATPase domain of HSP90 chaperone/DNA topoisomerase II/histidine kinase"/>
    <property type="match status" value="1"/>
</dbReference>
<feature type="compositionally biased region" description="Low complexity" evidence="8">
    <location>
        <begin position="787"/>
        <end position="800"/>
    </location>
</feature>
<evidence type="ECO:0000256" key="6">
    <source>
        <dbReference type="ARBA" id="ARBA00023242"/>
    </source>
</evidence>
<feature type="compositionally biased region" description="Low complexity" evidence="8">
    <location>
        <begin position="637"/>
        <end position="649"/>
    </location>
</feature>
<dbReference type="InterPro" id="IPR056360">
    <property type="entry name" value="Chromo_MORC2_6th"/>
</dbReference>
<keyword evidence="2" id="KW-0479">Metal-binding</keyword>
<evidence type="ECO:0000313" key="11">
    <source>
        <dbReference type="RefSeq" id="XP_055862132.1"/>
    </source>
</evidence>
<evidence type="ECO:0000256" key="2">
    <source>
        <dbReference type="ARBA" id="ARBA00022723"/>
    </source>
</evidence>
<dbReference type="GO" id="GO:0008270">
    <property type="term" value="F:zinc ion binding"/>
    <property type="evidence" value="ECO:0007669"/>
    <property type="project" value="UniProtKB-KW"/>
</dbReference>
<reference evidence="11" key="1">
    <citation type="submission" date="2025-08" db="UniProtKB">
        <authorList>
            <consortium name="RefSeq"/>
        </authorList>
    </citation>
    <scope>IDENTIFICATION</scope>
</reference>
<evidence type="ECO:0000256" key="1">
    <source>
        <dbReference type="ARBA" id="ARBA00004123"/>
    </source>
</evidence>
<organism evidence="10 11">
    <name type="scientific">Biomphalaria glabrata</name>
    <name type="common">Bloodfluke planorb</name>
    <name type="synonym">Freshwater snail</name>
    <dbReference type="NCBI Taxonomy" id="6526"/>
    <lineage>
        <taxon>Eukaryota</taxon>
        <taxon>Metazoa</taxon>
        <taxon>Spiralia</taxon>
        <taxon>Lophotrochozoa</taxon>
        <taxon>Mollusca</taxon>
        <taxon>Gastropoda</taxon>
        <taxon>Heterobranchia</taxon>
        <taxon>Euthyneura</taxon>
        <taxon>Panpulmonata</taxon>
        <taxon>Hygrophila</taxon>
        <taxon>Lymnaeoidea</taxon>
        <taxon>Planorbidae</taxon>
        <taxon>Biomphalaria</taxon>
    </lineage>
</organism>
<comment type="subcellular location">
    <subcellularLocation>
        <location evidence="1">Nucleus</location>
    </subcellularLocation>
</comment>
<feature type="compositionally biased region" description="Low complexity" evidence="8">
    <location>
        <begin position="913"/>
        <end position="924"/>
    </location>
</feature>
<dbReference type="Gene3D" id="3.30.565.10">
    <property type="entry name" value="Histidine kinase-like ATPase, C-terminal domain"/>
    <property type="match status" value="1"/>
</dbReference>
<dbReference type="Pfam" id="PF23327">
    <property type="entry name" value="Chromo_MORC2_6th"/>
    <property type="match status" value="1"/>
</dbReference>
<dbReference type="InterPro" id="IPR011124">
    <property type="entry name" value="Znf_CW"/>
</dbReference>
<dbReference type="RefSeq" id="XP_055862132.1">
    <property type="nucleotide sequence ID" value="XM_056006157.1"/>
</dbReference>
<feature type="compositionally biased region" description="Pro residues" evidence="8">
    <location>
        <begin position="623"/>
        <end position="635"/>
    </location>
</feature>
<evidence type="ECO:0000256" key="3">
    <source>
        <dbReference type="ARBA" id="ARBA00022771"/>
    </source>
</evidence>
<dbReference type="PANTHER" id="PTHR23337">
    <property type="entry name" value="ZINC FINGER CW-TYPE COILED-COIL DOMAIN PROTEIN 1"/>
    <property type="match status" value="1"/>
</dbReference>
<evidence type="ECO:0000256" key="4">
    <source>
        <dbReference type="ARBA" id="ARBA00022833"/>
    </source>
</evidence>
<dbReference type="Gene3D" id="3.30.40.100">
    <property type="match status" value="1"/>
</dbReference>
<dbReference type="InterPro" id="IPR041006">
    <property type="entry name" value="Morc_S5"/>
</dbReference>
<protein>
    <submittedName>
        <fullName evidence="11">ATPase MORC2-like isoform X1</fullName>
    </submittedName>
</protein>
<feature type="coiled-coil region" evidence="7">
    <location>
        <begin position="291"/>
        <end position="332"/>
    </location>
</feature>
<feature type="region of interest" description="Disordered" evidence="8">
    <location>
        <begin position="773"/>
        <end position="819"/>
    </location>
</feature>
<dbReference type="Pfam" id="PF13589">
    <property type="entry name" value="HATPase_c_3"/>
    <property type="match status" value="1"/>
</dbReference>
<dbReference type="Pfam" id="PF07496">
    <property type="entry name" value="zf-CW"/>
    <property type="match status" value="1"/>
</dbReference>
<dbReference type="InterPro" id="IPR036890">
    <property type="entry name" value="HATPase_C_sf"/>
</dbReference>
<gene>
    <name evidence="11" type="primary">LOC106070265</name>
</gene>
<feature type="compositionally biased region" description="Acidic residues" evidence="8">
    <location>
        <begin position="717"/>
        <end position="739"/>
    </location>
</feature>
<keyword evidence="6" id="KW-0539">Nucleus</keyword>
<evidence type="ECO:0000256" key="5">
    <source>
        <dbReference type="ARBA" id="ARBA00023054"/>
    </source>
</evidence>
<name>A0A9W2YHE1_BIOGL</name>
<dbReference type="GO" id="GO:0005634">
    <property type="term" value="C:nucleus"/>
    <property type="evidence" value="ECO:0007669"/>
    <property type="project" value="UniProtKB-SubCell"/>
</dbReference>
<dbReference type="AlphaFoldDB" id="A0A9W2YHE1"/>
<dbReference type="GeneID" id="106070265"/>
<feature type="coiled-coil region" evidence="7">
    <location>
        <begin position="553"/>
        <end position="587"/>
    </location>
</feature>
<evidence type="ECO:0000259" key="9">
    <source>
        <dbReference type="PROSITE" id="PS51050"/>
    </source>
</evidence>